<dbReference type="NCBIfam" id="TIGR00549">
    <property type="entry name" value="mevalon_kin"/>
    <property type="match status" value="1"/>
</dbReference>
<dbReference type="AlphaFoldDB" id="A0A1I0IQ80"/>
<evidence type="ECO:0000256" key="4">
    <source>
        <dbReference type="ARBA" id="ARBA00022490"/>
    </source>
</evidence>
<dbReference type="InterPro" id="IPR006205">
    <property type="entry name" value="Mev_gal_kin"/>
</dbReference>
<dbReference type="GO" id="GO:0005829">
    <property type="term" value="C:cytosol"/>
    <property type="evidence" value="ECO:0007669"/>
    <property type="project" value="TreeGrafter"/>
</dbReference>
<gene>
    <name evidence="15" type="ORF">SAMN05421676_11373</name>
</gene>
<keyword evidence="7" id="KW-0547">Nucleotide-binding</keyword>
<keyword evidence="4" id="KW-0963">Cytoplasm</keyword>
<dbReference type="STRING" id="237682.SAMN05421676_11373"/>
<evidence type="ECO:0000256" key="7">
    <source>
        <dbReference type="ARBA" id="ARBA00022741"/>
    </source>
</evidence>
<keyword evidence="16" id="KW-1185">Reference proteome</keyword>
<dbReference type="OrthoDB" id="9764892at2"/>
<evidence type="ECO:0000256" key="10">
    <source>
        <dbReference type="ARBA" id="ARBA00022842"/>
    </source>
</evidence>
<dbReference type="PROSITE" id="PS00627">
    <property type="entry name" value="GHMP_KINASES_ATP"/>
    <property type="match status" value="1"/>
</dbReference>
<evidence type="ECO:0000256" key="2">
    <source>
        <dbReference type="ARBA" id="ARBA00006495"/>
    </source>
</evidence>
<evidence type="ECO:0000256" key="6">
    <source>
        <dbReference type="ARBA" id="ARBA00022679"/>
    </source>
</evidence>
<dbReference type="InterPro" id="IPR020568">
    <property type="entry name" value="Ribosomal_Su5_D2-typ_SF"/>
</dbReference>
<dbReference type="InterPro" id="IPR013750">
    <property type="entry name" value="GHMP_kinase_C_dom"/>
</dbReference>
<feature type="domain" description="GHMP kinase C-terminal" evidence="14">
    <location>
        <begin position="230"/>
        <end position="304"/>
    </location>
</feature>
<dbReference type="Pfam" id="PF00288">
    <property type="entry name" value="GHMP_kinases_N"/>
    <property type="match status" value="1"/>
</dbReference>
<feature type="domain" description="GHMP kinase N-terminal" evidence="13">
    <location>
        <begin position="81"/>
        <end position="151"/>
    </location>
</feature>
<dbReference type="Proteomes" id="UP000199095">
    <property type="component" value="Unassembled WGS sequence"/>
</dbReference>
<dbReference type="PRINTS" id="PR00959">
    <property type="entry name" value="MEVGALKINASE"/>
</dbReference>
<dbReference type="InterPro" id="IPR014721">
    <property type="entry name" value="Ribsml_uS5_D2-typ_fold_subgr"/>
</dbReference>
<keyword evidence="9" id="KW-0067">ATP-binding</keyword>
<comment type="pathway">
    <text evidence="12">Isoprenoid biosynthesis; isopentenyl diphosphate biosynthesis via mevalonate pathway; isopentenyl diphosphate from (R)-mevalonate: step 1/3.</text>
</comment>
<evidence type="ECO:0000256" key="5">
    <source>
        <dbReference type="ARBA" id="ARBA00022516"/>
    </source>
</evidence>
<comment type="similarity">
    <text evidence="2">Belongs to the GHMP kinase family. Mevalonate kinase subfamily.</text>
</comment>
<evidence type="ECO:0000256" key="9">
    <source>
        <dbReference type="ARBA" id="ARBA00022840"/>
    </source>
</evidence>
<keyword evidence="10" id="KW-0460">Magnesium</keyword>
<keyword evidence="6" id="KW-0808">Transferase</keyword>
<organism evidence="15 16">
    <name type="scientific">Salinibacillus kushneri</name>
    <dbReference type="NCBI Taxonomy" id="237682"/>
    <lineage>
        <taxon>Bacteria</taxon>
        <taxon>Bacillati</taxon>
        <taxon>Bacillota</taxon>
        <taxon>Bacilli</taxon>
        <taxon>Bacillales</taxon>
        <taxon>Bacillaceae</taxon>
        <taxon>Salinibacillus</taxon>
    </lineage>
</organism>
<keyword evidence="11" id="KW-0443">Lipid metabolism</keyword>
<keyword evidence="5" id="KW-0444">Lipid biosynthesis</keyword>
<dbReference type="InterPro" id="IPR006203">
    <property type="entry name" value="GHMP_knse_ATP-bd_CS"/>
</dbReference>
<dbReference type="EC" id="2.7.1.36" evidence="3"/>
<evidence type="ECO:0000313" key="16">
    <source>
        <dbReference type="Proteomes" id="UP000199095"/>
    </source>
</evidence>
<dbReference type="SUPFAM" id="SSF55060">
    <property type="entry name" value="GHMP Kinase, C-terminal domain"/>
    <property type="match status" value="1"/>
</dbReference>
<dbReference type="RefSeq" id="WP_093137199.1">
    <property type="nucleotide sequence ID" value="NZ_FOHJ01000013.1"/>
</dbReference>
<dbReference type="InterPro" id="IPR036554">
    <property type="entry name" value="GHMP_kinase_C_sf"/>
</dbReference>
<evidence type="ECO:0000256" key="3">
    <source>
        <dbReference type="ARBA" id="ARBA00012103"/>
    </source>
</evidence>
<evidence type="ECO:0000256" key="11">
    <source>
        <dbReference type="ARBA" id="ARBA00023098"/>
    </source>
</evidence>
<reference evidence="16" key="1">
    <citation type="submission" date="2016-10" db="EMBL/GenBank/DDBJ databases">
        <authorList>
            <person name="Varghese N."/>
            <person name="Submissions S."/>
        </authorList>
    </citation>
    <scope>NUCLEOTIDE SEQUENCE [LARGE SCALE GENOMIC DNA]</scope>
    <source>
        <strain evidence="16">CGMCC 1.3566</strain>
    </source>
</reference>
<comment type="subcellular location">
    <subcellularLocation>
        <location evidence="1">Cytoplasm</location>
    </subcellularLocation>
</comment>
<dbReference type="SUPFAM" id="SSF54211">
    <property type="entry name" value="Ribosomal protein S5 domain 2-like"/>
    <property type="match status" value="1"/>
</dbReference>
<evidence type="ECO:0000256" key="12">
    <source>
        <dbReference type="ARBA" id="ARBA00029438"/>
    </source>
</evidence>
<dbReference type="UniPathway" id="UPA00057">
    <property type="reaction ID" value="UER00098"/>
</dbReference>
<evidence type="ECO:0000256" key="1">
    <source>
        <dbReference type="ARBA" id="ARBA00004496"/>
    </source>
</evidence>
<evidence type="ECO:0000259" key="14">
    <source>
        <dbReference type="Pfam" id="PF08544"/>
    </source>
</evidence>
<dbReference type="GO" id="GO:0019287">
    <property type="term" value="P:isopentenyl diphosphate biosynthetic process, mevalonate pathway"/>
    <property type="evidence" value="ECO:0007669"/>
    <property type="project" value="UniProtKB-UniPathway"/>
</dbReference>
<keyword evidence="8 15" id="KW-0418">Kinase</keyword>
<protein>
    <recommendedName>
        <fullName evidence="3">mevalonate kinase</fullName>
        <ecNumber evidence="3">2.7.1.36</ecNumber>
    </recommendedName>
</protein>
<evidence type="ECO:0000313" key="15">
    <source>
        <dbReference type="EMBL" id="SET99309.1"/>
    </source>
</evidence>
<dbReference type="InterPro" id="IPR006204">
    <property type="entry name" value="GHMP_kinase_N_dom"/>
</dbReference>
<dbReference type="Gene3D" id="3.30.70.890">
    <property type="entry name" value="GHMP kinase, C-terminal domain"/>
    <property type="match status" value="1"/>
</dbReference>
<evidence type="ECO:0000256" key="8">
    <source>
        <dbReference type="ARBA" id="ARBA00022777"/>
    </source>
</evidence>
<dbReference type="EMBL" id="FOHJ01000013">
    <property type="protein sequence ID" value="SET99309.1"/>
    <property type="molecule type" value="Genomic_DNA"/>
</dbReference>
<sequence length="329" mass="35512">MRSSSKIKGEGTAHSKLILIGEHAVVYGEPAIALPFPLLMVKSTVQLGAGEITITSDFYKGPLNRIPEKLEGIAVCIRESLKFLAKPAKDIHFSIKSMIPIGRGLGSSAAIAAAVVRSLFSYYDQKLSHQMLMYLVDIAEKYAHGNPSGIDMECVSRDMPIWFKREEAIQPIEMGMPLNLVVADSGRIGDTRAAVSAVREKYEKHYQKAKQSINYIGELTRKTQAILAGGSPRKLGELLNKAHEELMKLGVSDSELNHLVSSAKNAGAIGAKLTGGGRGGCILALAKTMEDAEHISNSLRKAGAGNTWFFTLGMSKPASMNETSRGDLI</sequence>
<dbReference type="Pfam" id="PF08544">
    <property type="entry name" value="GHMP_kinases_C"/>
    <property type="match status" value="1"/>
</dbReference>
<name>A0A1I0IQ80_9BACI</name>
<dbReference type="PANTHER" id="PTHR43290:SF2">
    <property type="entry name" value="MEVALONATE KINASE"/>
    <property type="match status" value="1"/>
</dbReference>
<dbReference type="Gene3D" id="3.30.230.10">
    <property type="match status" value="1"/>
</dbReference>
<proteinExistence type="inferred from homology"/>
<evidence type="ECO:0000259" key="13">
    <source>
        <dbReference type="Pfam" id="PF00288"/>
    </source>
</evidence>
<accession>A0A1I0IQ80</accession>
<dbReference type="GO" id="GO:0005524">
    <property type="term" value="F:ATP binding"/>
    <property type="evidence" value="ECO:0007669"/>
    <property type="project" value="UniProtKB-KW"/>
</dbReference>
<dbReference type="GO" id="GO:0004496">
    <property type="term" value="F:mevalonate kinase activity"/>
    <property type="evidence" value="ECO:0007669"/>
    <property type="project" value="UniProtKB-EC"/>
</dbReference>
<dbReference type="PANTHER" id="PTHR43290">
    <property type="entry name" value="MEVALONATE KINASE"/>
    <property type="match status" value="1"/>
</dbReference>